<keyword evidence="3" id="KW-1185">Reference proteome</keyword>
<feature type="signal peptide" evidence="1">
    <location>
        <begin position="1"/>
        <end position="21"/>
    </location>
</feature>
<sequence>MTCLHIFQLVSTELLSTLVKSATILKTSDMFWCGCIVQTISPTEFKKFIQQPGDSLTHLRLNSTKFLNPSCIDTLGIVCDNVKELSLRNYSPSTPLLHFSCLGNLKNLKRLDPFQTVIESDLLLTILENNPKLKHLNLASCSVAVNMDDVAQHIAKYNKQLISLDMWKGRFLSTQGLLVLPNCHNLEEIDFGWCLGEASLGDTLREFLTQCTKLKKLFLAAVRGLTDRDPEYIANLCPNLKQLDLMGISKERYIDILQKCAKLQLLDLCFCDNIMDYDVALWSRTFKKGDQVLSGI</sequence>
<organism evidence="2 3">
    <name type="scientific">Glossina morsitans morsitans</name>
    <name type="common">Savannah tsetse fly</name>
    <dbReference type="NCBI Taxonomy" id="37546"/>
    <lineage>
        <taxon>Eukaryota</taxon>
        <taxon>Metazoa</taxon>
        <taxon>Ecdysozoa</taxon>
        <taxon>Arthropoda</taxon>
        <taxon>Hexapoda</taxon>
        <taxon>Insecta</taxon>
        <taxon>Pterygota</taxon>
        <taxon>Neoptera</taxon>
        <taxon>Endopterygota</taxon>
        <taxon>Diptera</taxon>
        <taxon>Brachycera</taxon>
        <taxon>Muscomorpha</taxon>
        <taxon>Hippoboscoidea</taxon>
        <taxon>Glossinidae</taxon>
        <taxon>Glossina</taxon>
    </lineage>
</organism>
<dbReference type="PhylomeDB" id="A0A1B0FMI4"/>
<keyword evidence="1" id="KW-0732">Signal</keyword>
<evidence type="ECO:0000313" key="2">
    <source>
        <dbReference type="EnsemblMetazoa" id="GMOY005082-PA"/>
    </source>
</evidence>
<proteinExistence type="predicted"/>
<accession>A0A1B0FMI4</accession>
<dbReference type="STRING" id="37546.A0A1B0FMI4"/>
<dbReference type="EnsemblMetazoa" id="GMOY005082-RA">
    <property type="protein sequence ID" value="GMOY005082-PA"/>
    <property type="gene ID" value="GMOY005082"/>
</dbReference>
<evidence type="ECO:0000256" key="1">
    <source>
        <dbReference type="SAM" id="SignalP"/>
    </source>
</evidence>
<dbReference type="SUPFAM" id="SSF52047">
    <property type="entry name" value="RNI-like"/>
    <property type="match status" value="1"/>
</dbReference>
<dbReference type="GO" id="GO:0019005">
    <property type="term" value="C:SCF ubiquitin ligase complex"/>
    <property type="evidence" value="ECO:0007669"/>
    <property type="project" value="TreeGrafter"/>
</dbReference>
<dbReference type="AlphaFoldDB" id="A0A1B0FMI4"/>
<dbReference type="VEuPathDB" id="VectorBase:GMOY005082"/>
<dbReference type="Proteomes" id="UP000092444">
    <property type="component" value="Unassembled WGS sequence"/>
</dbReference>
<dbReference type="PANTHER" id="PTHR13318">
    <property type="entry name" value="PARTNER OF PAIRED, ISOFORM B-RELATED"/>
    <property type="match status" value="1"/>
</dbReference>
<dbReference type="Gene3D" id="3.80.10.10">
    <property type="entry name" value="Ribonuclease Inhibitor"/>
    <property type="match status" value="1"/>
</dbReference>
<evidence type="ECO:0000313" key="3">
    <source>
        <dbReference type="Proteomes" id="UP000092444"/>
    </source>
</evidence>
<reference evidence="2" key="1">
    <citation type="submission" date="2020-05" db="UniProtKB">
        <authorList>
            <consortium name="EnsemblMetazoa"/>
        </authorList>
    </citation>
    <scope>IDENTIFICATION</scope>
    <source>
        <strain evidence="2">Yale</strain>
    </source>
</reference>
<name>A0A1B0FMI4_GLOMM</name>
<dbReference type="InterPro" id="IPR032675">
    <property type="entry name" value="LRR_dom_sf"/>
</dbReference>
<feature type="chain" id="PRO_5008407718" evidence="1">
    <location>
        <begin position="22"/>
        <end position="296"/>
    </location>
</feature>
<dbReference type="GO" id="GO:0031146">
    <property type="term" value="P:SCF-dependent proteasomal ubiquitin-dependent protein catabolic process"/>
    <property type="evidence" value="ECO:0007669"/>
    <property type="project" value="TreeGrafter"/>
</dbReference>
<protein>
    <submittedName>
        <fullName evidence="2">Uncharacterized protein</fullName>
    </submittedName>
</protein>
<dbReference type="EMBL" id="CCAG010017555">
    <property type="status" value="NOT_ANNOTATED_CDS"/>
    <property type="molecule type" value="Genomic_DNA"/>
</dbReference>